<dbReference type="SUPFAM" id="SSF47794">
    <property type="entry name" value="Rad51 N-terminal domain-like"/>
    <property type="match status" value="1"/>
</dbReference>
<dbReference type="EMBL" id="CP008874">
    <property type="protein sequence ID" value="AKH97709.1"/>
    <property type="molecule type" value="Genomic_DNA"/>
</dbReference>
<feature type="domain" description="DUF7409" evidence="2">
    <location>
        <begin position="8"/>
        <end position="54"/>
    </location>
</feature>
<dbReference type="AlphaFoldDB" id="A0A0F7PDJ0"/>
<dbReference type="HOGENOM" id="CLU_061324_1_0_2"/>
<organism evidence="3 6">
    <name type="scientific">Halanaeroarchaeum sulfurireducens</name>
    <dbReference type="NCBI Taxonomy" id="1604004"/>
    <lineage>
        <taxon>Archaea</taxon>
        <taxon>Methanobacteriati</taxon>
        <taxon>Methanobacteriota</taxon>
        <taxon>Stenosarchaea group</taxon>
        <taxon>Halobacteria</taxon>
        <taxon>Halobacteriales</taxon>
        <taxon>Halobacteriaceae</taxon>
        <taxon>Halanaeroarchaeum</taxon>
    </lineage>
</organism>
<dbReference type="STRING" id="1604004.HLASA_1210"/>
<reference evidence="3 6" key="1">
    <citation type="journal article" date="2015" name="ISME J.">
        <title>Elemental sulfur and acetate can support life of a novel strictly anaerobic haloarchaeon.</title>
        <authorList>
            <person name="Sorokin D.Y."/>
            <person name="Kublanov I.V."/>
            <person name="Gavrilov S.N."/>
            <person name="Rojo D."/>
            <person name="Roman P."/>
            <person name="Golyshin P.N."/>
            <person name="Slepak V.Z."/>
            <person name="Smedile F."/>
            <person name="Ferrer M."/>
            <person name="Messina E."/>
            <person name="La Cono V."/>
            <person name="Yakimov M.M."/>
        </authorList>
    </citation>
    <scope>NUCLEOTIDE SEQUENCE [LARGE SCALE GENOMIC DNA]</scope>
    <source>
        <strain evidence="3 6">HSR2</strain>
    </source>
</reference>
<dbReference type="GO" id="GO:0000166">
    <property type="term" value="F:nucleotide binding"/>
    <property type="evidence" value="ECO:0007669"/>
    <property type="project" value="InterPro"/>
</dbReference>
<dbReference type="Proteomes" id="UP000060390">
    <property type="component" value="Chromosome"/>
</dbReference>
<accession>A0A0F7PDJ0</accession>
<reference evidence="5" key="2">
    <citation type="submission" date="2015-05" db="EMBL/GenBank/DDBJ databases">
        <title>Complete genome sequence of Halanaeroarchaeum sulfurireducens type strain M27-SA2, a sulfate-reducer haloarchaeon from marine anoxic lake Medee.</title>
        <authorList>
            <person name="Messina E."/>
            <person name="Kublanov I.V."/>
            <person name="Toshchakov S."/>
            <person name="Arcadi E."/>
            <person name="La Spada G."/>
            <person name="La Cono V."/>
            <person name="Yakimov M.M."/>
        </authorList>
    </citation>
    <scope>NUCLEOTIDE SEQUENCE [LARGE SCALE GENOMIC DNA]</scope>
    <source>
        <strain evidence="5">M27-SA2</strain>
    </source>
</reference>
<evidence type="ECO:0000313" key="4">
    <source>
        <dbReference type="EMBL" id="ALG82104.1"/>
    </source>
</evidence>
<dbReference type="Gene3D" id="1.10.150.20">
    <property type="entry name" value="5' to 3' exonuclease, C-terminal subdomain"/>
    <property type="match status" value="1"/>
</dbReference>
<sequence length="203" mass="22176">MSDDLQEVKFVGPATATVLVDADISAQDLMDRRVSHAQLICAGVNPGVAARIRREHSLSWSKQGGEDLDRRAEQVRGLKDGERAWVAASSGSWEAASVDQAASTDGRGDEIDEETRWQSQSWPSHGNDEEVTTEEIAWRERSSPTPVTDVDGVGEREAAHLGEAGITSVRRLATANPGHVADSLDYDLETIREWRDAARSAER</sequence>
<dbReference type="InterPro" id="IPR055832">
    <property type="entry name" value="DUF7409"/>
</dbReference>
<name>A0A0F7PDJ0_9EURY</name>
<dbReference type="KEGG" id="hsf:HLASA_1210"/>
<dbReference type="Proteomes" id="UP000069906">
    <property type="component" value="Chromosome"/>
</dbReference>
<evidence type="ECO:0000313" key="3">
    <source>
        <dbReference type="EMBL" id="AKH97709.1"/>
    </source>
</evidence>
<evidence type="ECO:0000313" key="5">
    <source>
        <dbReference type="Proteomes" id="UP000060390"/>
    </source>
</evidence>
<protein>
    <recommendedName>
        <fullName evidence="2">DUF7409 domain-containing protein</fullName>
    </recommendedName>
</protein>
<evidence type="ECO:0000256" key="1">
    <source>
        <dbReference type="SAM" id="MobiDB-lite"/>
    </source>
</evidence>
<gene>
    <name evidence="4" type="ORF">HLASA_1210</name>
    <name evidence="3" type="ORF">HLASF_1222</name>
</gene>
<dbReference type="Pfam" id="PF24158">
    <property type="entry name" value="DUF7409"/>
    <property type="match status" value="1"/>
</dbReference>
<evidence type="ECO:0000313" key="6">
    <source>
        <dbReference type="Proteomes" id="UP000069906"/>
    </source>
</evidence>
<reference evidence="4 5" key="3">
    <citation type="journal article" date="2016" name="Stand. Genomic Sci.">
        <title>Complete genome sequence of 'Halanaeroarchaeum sulfurireducens' M27-SA2, a sulfur-reducing and acetate-oxidizing haloarchaeon from the deep-sea hypersaline anoxic lake Medee.</title>
        <authorList>
            <person name="Messina E."/>
            <person name="Sorokin D.Y."/>
            <person name="Kublanov I.V."/>
            <person name="Toshchakov S."/>
            <person name="Lopatina A."/>
            <person name="Arcadi E."/>
            <person name="Smedile F."/>
            <person name="La Spada G."/>
            <person name="La Cono V."/>
            <person name="Yakimov M.M."/>
        </authorList>
    </citation>
    <scope>NUCLEOTIDE SEQUENCE [LARGE SCALE GENOMIC DNA]</scope>
    <source>
        <strain evidence="4 5">M27-SA2</strain>
    </source>
</reference>
<keyword evidence="6" id="KW-1185">Reference proteome</keyword>
<dbReference type="EMBL" id="CP011564">
    <property type="protein sequence ID" value="ALG82104.1"/>
    <property type="molecule type" value="Genomic_DNA"/>
</dbReference>
<dbReference type="InterPro" id="IPR010995">
    <property type="entry name" value="DNA_repair_Rad51/TF_NusA_a-hlx"/>
</dbReference>
<evidence type="ECO:0000259" key="2">
    <source>
        <dbReference type="Pfam" id="PF24158"/>
    </source>
</evidence>
<dbReference type="KEGG" id="hsu:HLASF_1222"/>
<feature type="region of interest" description="Disordered" evidence="1">
    <location>
        <begin position="99"/>
        <end position="153"/>
    </location>
</feature>
<proteinExistence type="predicted"/>